<name>A0A2T4ZE55_9HYPH</name>
<dbReference type="RefSeq" id="WP_108175717.1">
    <property type="nucleotide sequence ID" value="NZ_PZZL01000003.1"/>
</dbReference>
<dbReference type="InterPro" id="IPR011473">
    <property type="entry name" value="DUF1579"/>
</dbReference>
<evidence type="ECO:0000313" key="2">
    <source>
        <dbReference type="Proteomes" id="UP000241808"/>
    </source>
</evidence>
<reference evidence="1 2" key="1">
    <citation type="submission" date="2018-04" db="EMBL/GenBank/DDBJ databases">
        <title>Genomic Encyclopedia of Archaeal and Bacterial Type Strains, Phase II (KMG-II): from individual species to whole genera.</title>
        <authorList>
            <person name="Goeker M."/>
        </authorList>
    </citation>
    <scope>NUCLEOTIDE SEQUENCE [LARGE SCALE GENOMIC DNA]</scope>
    <source>
        <strain evidence="1 2">DSM 25521</strain>
    </source>
</reference>
<dbReference type="Proteomes" id="UP000241808">
    <property type="component" value="Unassembled WGS sequence"/>
</dbReference>
<dbReference type="AlphaFoldDB" id="A0A2T4ZE55"/>
<protein>
    <submittedName>
        <fullName evidence="1">Uncharacterized protein DUF1579</fullName>
    </submittedName>
</protein>
<proteinExistence type="predicted"/>
<evidence type="ECO:0000313" key="1">
    <source>
        <dbReference type="EMBL" id="PTM60143.1"/>
    </source>
</evidence>
<comment type="caution">
    <text evidence="1">The sequence shown here is derived from an EMBL/GenBank/DDBJ whole genome shotgun (WGS) entry which is preliminary data.</text>
</comment>
<accession>A0A2T4ZE55</accession>
<sequence length="160" mass="18039">MFGEPQGEHRWLDRFLGTWTYEHECQPDPDQPVQKLKGRQTFTSLGGFWILGDGTGEMPGGGEAKMLLTIGYDPARKRYVGSWIGSMMPNLWVYEGAVDASGRILTLQADGPSFSGDGTIATYQDIVEVITDDHYRFRSQVRQPDGSWHVFMEADYRRAA</sequence>
<dbReference type="OrthoDB" id="512336at2"/>
<gene>
    <name evidence="1" type="ORF">C8P69_10369</name>
</gene>
<dbReference type="Pfam" id="PF07617">
    <property type="entry name" value="DUF1579"/>
    <property type="match status" value="1"/>
</dbReference>
<keyword evidence="2" id="KW-1185">Reference proteome</keyword>
<dbReference type="EMBL" id="PZZL01000003">
    <property type="protein sequence ID" value="PTM60143.1"/>
    <property type="molecule type" value="Genomic_DNA"/>
</dbReference>
<organism evidence="1 2">
    <name type="scientific">Phreatobacter oligotrophus</name>
    <dbReference type="NCBI Taxonomy" id="1122261"/>
    <lineage>
        <taxon>Bacteria</taxon>
        <taxon>Pseudomonadati</taxon>
        <taxon>Pseudomonadota</taxon>
        <taxon>Alphaproteobacteria</taxon>
        <taxon>Hyphomicrobiales</taxon>
        <taxon>Phreatobacteraceae</taxon>
        <taxon>Phreatobacter</taxon>
    </lineage>
</organism>